<comment type="caution">
    <text evidence="2">The sequence shown here is derived from an EMBL/GenBank/DDBJ whole genome shotgun (WGS) entry which is preliminary data.</text>
</comment>
<keyword evidence="3" id="KW-1185">Reference proteome</keyword>
<dbReference type="AlphaFoldDB" id="A0A0V1GTA1"/>
<evidence type="ECO:0000313" key="2">
    <source>
        <dbReference type="EMBL" id="KRZ01378.1"/>
    </source>
</evidence>
<dbReference type="EMBL" id="JYDP01000295">
    <property type="protein sequence ID" value="KRZ01375.1"/>
    <property type="molecule type" value="Genomic_DNA"/>
</dbReference>
<sequence length="147" mass="16787">MAEVVGRQMNPTETGVIAKESRKDRIISSIIPYIKEGRRIPKNYDWMPFPCSGNRWPRKSVRTSDQFDSPWAFRSTTDEAVRSFSGFEQNTRSSRRNLQIILGCCQRNLGAAYTLMVWSRCSHCNDHCRTAAFLIAGPAEVDAEPRQ</sequence>
<protein>
    <submittedName>
        <fullName evidence="2">Uncharacterized protein</fullName>
    </submittedName>
</protein>
<evidence type="ECO:0000313" key="1">
    <source>
        <dbReference type="EMBL" id="KRZ01375.1"/>
    </source>
</evidence>
<accession>A0A0V1GTA1</accession>
<name>A0A0V1GTA1_9BILA</name>
<proteinExistence type="predicted"/>
<dbReference type="OrthoDB" id="5944069at2759"/>
<reference evidence="2 3" key="1">
    <citation type="submission" date="2015-01" db="EMBL/GenBank/DDBJ databases">
        <title>Evolution of Trichinella species and genotypes.</title>
        <authorList>
            <person name="Korhonen P.K."/>
            <person name="Edoardo P."/>
            <person name="Giuseppe L.R."/>
            <person name="Gasser R.B."/>
        </authorList>
    </citation>
    <scope>NUCLEOTIDE SEQUENCE [LARGE SCALE GENOMIC DNA]</scope>
    <source>
        <strain evidence="2">ISS1029</strain>
    </source>
</reference>
<organism evidence="2 3">
    <name type="scientific">Trichinella zimbabwensis</name>
    <dbReference type="NCBI Taxonomy" id="268475"/>
    <lineage>
        <taxon>Eukaryota</taxon>
        <taxon>Metazoa</taxon>
        <taxon>Ecdysozoa</taxon>
        <taxon>Nematoda</taxon>
        <taxon>Enoplea</taxon>
        <taxon>Dorylaimia</taxon>
        <taxon>Trichinellida</taxon>
        <taxon>Trichinellidae</taxon>
        <taxon>Trichinella</taxon>
    </lineage>
</organism>
<gene>
    <name evidence="2" type="ORF">T11_17861</name>
    <name evidence="1" type="ORF">T11_7722</name>
</gene>
<dbReference type="Proteomes" id="UP000055024">
    <property type="component" value="Unassembled WGS sequence"/>
</dbReference>
<dbReference type="EMBL" id="JYDP01000295">
    <property type="protein sequence ID" value="KRZ01378.1"/>
    <property type="molecule type" value="Genomic_DNA"/>
</dbReference>
<evidence type="ECO:0000313" key="3">
    <source>
        <dbReference type="Proteomes" id="UP000055024"/>
    </source>
</evidence>